<accession>A0A8G1EE28</accession>
<feature type="transmembrane region" description="Helical" evidence="1">
    <location>
        <begin position="30"/>
        <end position="49"/>
    </location>
</feature>
<dbReference type="SUPFAM" id="SSF103481">
    <property type="entry name" value="Multidrug resistance efflux transporter EmrE"/>
    <property type="match status" value="1"/>
</dbReference>
<keyword evidence="1" id="KW-1133">Transmembrane helix</keyword>
<evidence type="ECO:0000313" key="3">
    <source>
        <dbReference type="Proteomes" id="UP000826300"/>
    </source>
</evidence>
<keyword evidence="3" id="KW-1185">Reference proteome</keyword>
<sequence length="110" mass="11207">MGGALPWLAASTVVFVAANAVLKTYATQGGPWVLAGALALFCIGNTLMVQVMRTSGLGLAISLSAVFQLVAISLMAMVVFGERPTALQLAGMGLGLVAVTMIVWPQGGEV</sequence>
<evidence type="ECO:0008006" key="4">
    <source>
        <dbReference type="Google" id="ProtNLM"/>
    </source>
</evidence>
<evidence type="ECO:0000256" key="1">
    <source>
        <dbReference type="SAM" id="Phobius"/>
    </source>
</evidence>
<dbReference type="InterPro" id="IPR037185">
    <property type="entry name" value="EmrE-like"/>
</dbReference>
<dbReference type="RefSeq" id="WP_220663043.1">
    <property type="nucleotide sequence ID" value="NZ_CP069370.1"/>
</dbReference>
<gene>
    <name evidence="2" type="ORF">JO391_04740</name>
</gene>
<dbReference type="AlphaFoldDB" id="A0A8G1EE28"/>
<keyword evidence="1" id="KW-0472">Membrane</keyword>
<evidence type="ECO:0000313" key="2">
    <source>
        <dbReference type="EMBL" id="QYZ70826.1"/>
    </source>
</evidence>
<proteinExistence type="predicted"/>
<reference evidence="2" key="1">
    <citation type="submission" date="2021-02" db="EMBL/GenBank/DDBJ databases">
        <title>Rhodobacter shimadae sp. nov., an aerobic anoxygenic phototrophic bacterium isolated from a hot spring.</title>
        <authorList>
            <person name="Muramatsu S."/>
            <person name="Haruta S."/>
            <person name="Hirose S."/>
            <person name="Hanada S."/>
        </authorList>
    </citation>
    <scope>NUCLEOTIDE SEQUENCE</scope>
    <source>
        <strain evidence="2">N10</strain>
    </source>
</reference>
<dbReference type="EMBL" id="CP069370">
    <property type="protein sequence ID" value="QYZ70826.1"/>
    <property type="molecule type" value="Genomic_DNA"/>
</dbReference>
<feature type="transmembrane region" description="Helical" evidence="1">
    <location>
        <begin position="86"/>
        <end position="104"/>
    </location>
</feature>
<protein>
    <recommendedName>
        <fullName evidence="4">EamA-like transporter family protein</fullName>
    </recommendedName>
</protein>
<organism evidence="2 3">
    <name type="scientific">Neotabrizicola shimadae</name>
    <dbReference type="NCBI Taxonomy" id="2807096"/>
    <lineage>
        <taxon>Bacteria</taxon>
        <taxon>Pseudomonadati</taxon>
        <taxon>Pseudomonadota</taxon>
        <taxon>Alphaproteobacteria</taxon>
        <taxon>Rhodobacterales</taxon>
        <taxon>Paracoccaceae</taxon>
        <taxon>Neotabrizicola</taxon>
    </lineage>
</organism>
<dbReference type="Gene3D" id="1.10.3730.20">
    <property type="match status" value="1"/>
</dbReference>
<keyword evidence="1" id="KW-0812">Transmembrane</keyword>
<name>A0A8G1EE28_9RHOB</name>
<dbReference type="Proteomes" id="UP000826300">
    <property type="component" value="Chromosome"/>
</dbReference>
<feature type="transmembrane region" description="Helical" evidence="1">
    <location>
        <begin position="56"/>
        <end position="80"/>
    </location>
</feature>
<dbReference type="KEGG" id="nsm:JO391_04740"/>